<keyword evidence="4" id="KW-0378">Hydrolase</keyword>
<keyword evidence="3 9" id="KW-0812">Transmembrane</keyword>
<keyword evidence="5 9" id="KW-1133">Transmembrane helix</keyword>
<feature type="binding site" evidence="8">
    <location>
        <position position="237"/>
    </location>
    <ligand>
        <name>Zn(2+)</name>
        <dbReference type="ChEBI" id="CHEBI:29105"/>
        <note>catalytic</note>
    </ligand>
</feature>
<feature type="transmembrane region" description="Helical" evidence="9">
    <location>
        <begin position="42"/>
        <end position="60"/>
    </location>
</feature>
<dbReference type="GO" id="GO:0016811">
    <property type="term" value="F:hydrolase activity, acting on carbon-nitrogen (but not peptide) bonds, in linear amides"/>
    <property type="evidence" value="ECO:0007669"/>
    <property type="project" value="InterPro"/>
</dbReference>
<keyword evidence="7" id="KW-0479">Metal-binding</keyword>
<comment type="subcellular location">
    <subcellularLocation>
        <location evidence="1">Membrane</location>
        <topology evidence="1">Multi-pass membrane protein</topology>
    </subcellularLocation>
</comment>
<accession>A0A0C2F0T0</accession>
<comment type="similarity">
    <text evidence="2">Belongs to the alkaline ceramidase family.</text>
</comment>
<dbReference type="GO" id="GO:0046513">
    <property type="term" value="P:ceramide biosynthetic process"/>
    <property type="evidence" value="ECO:0007669"/>
    <property type="project" value="TreeGrafter"/>
</dbReference>
<feature type="binding site" evidence="8">
    <location>
        <position position="233"/>
    </location>
    <ligand>
        <name>Zn(2+)</name>
        <dbReference type="ChEBI" id="CHEBI:29105"/>
        <note>catalytic</note>
    </ligand>
</feature>
<reference evidence="10 11" key="1">
    <citation type="journal article" date="2014" name="BMC Genomics">
        <title>Comparative genomics of the major fungal agents of human and animal Sporotrichosis: Sporothrix schenckii and Sporothrix brasiliensis.</title>
        <authorList>
            <person name="Teixeira M.M."/>
            <person name="de Almeida L.G."/>
            <person name="Kubitschek-Barreira P."/>
            <person name="Alves F.L."/>
            <person name="Kioshima E.S."/>
            <person name="Abadio A.K."/>
            <person name="Fernandes L."/>
            <person name="Derengowski L.S."/>
            <person name="Ferreira K.S."/>
            <person name="Souza R.C."/>
            <person name="Ruiz J.C."/>
            <person name="de Andrade N.C."/>
            <person name="Paes H.C."/>
            <person name="Nicola A.M."/>
            <person name="Albuquerque P."/>
            <person name="Gerber A.L."/>
            <person name="Martins V.P."/>
            <person name="Peconick L.D."/>
            <person name="Neto A.V."/>
            <person name="Chaucanez C.B."/>
            <person name="Silva P.A."/>
            <person name="Cunha O.L."/>
            <person name="de Oliveira F.F."/>
            <person name="dos Santos T.C."/>
            <person name="Barros A.L."/>
            <person name="Soares M.A."/>
            <person name="de Oliveira L.M."/>
            <person name="Marini M.M."/>
            <person name="Villalobos-Duno H."/>
            <person name="Cunha M.M."/>
            <person name="de Hoog S."/>
            <person name="da Silveira J.F."/>
            <person name="Henrissat B."/>
            <person name="Nino-Vega G.A."/>
            <person name="Cisalpino P.S."/>
            <person name="Mora-Montes H.M."/>
            <person name="Almeida S.R."/>
            <person name="Stajich J.E."/>
            <person name="Lopes-Bezerra L.M."/>
            <person name="Vasconcelos A.T."/>
            <person name="Felipe M.S."/>
        </authorList>
    </citation>
    <scope>NUCLEOTIDE SEQUENCE [LARGE SCALE GENOMIC DNA]</scope>
    <source>
        <strain evidence="10 11">5110</strain>
    </source>
</reference>
<evidence type="ECO:0000313" key="11">
    <source>
        <dbReference type="Proteomes" id="UP000031575"/>
    </source>
</evidence>
<protein>
    <submittedName>
        <fullName evidence="10">Dihydroceramidase</fullName>
    </submittedName>
</protein>
<dbReference type="InterPro" id="IPR008901">
    <property type="entry name" value="ACER"/>
</dbReference>
<keyword evidence="7" id="KW-0106">Calcium</keyword>
<dbReference type="PANTHER" id="PTHR46187">
    <property type="entry name" value="ALKALINE CERAMIDASE 3"/>
    <property type="match status" value="1"/>
</dbReference>
<dbReference type="OrthoDB" id="187171at2759"/>
<dbReference type="VEuPathDB" id="FungiDB:SPBR_03045"/>
<feature type="binding site" evidence="7">
    <location>
        <position position="30"/>
    </location>
    <ligand>
        <name>Ca(2+)</name>
        <dbReference type="ChEBI" id="CHEBI:29108"/>
    </ligand>
</feature>
<feature type="transmembrane region" description="Helical" evidence="9">
    <location>
        <begin position="103"/>
        <end position="120"/>
    </location>
</feature>
<evidence type="ECO:0000256" key="8">
    <source>
        <dbReference type="PIRSR" id="PIRSR608901-2"/>
    </source>
</evidence>
<evidence type="ECO:0000313" key="10">
    <source>
        <dbReference type="EMBL" id="KIH92444.1"/>
    </source>
</evidence>
<evidence type="ECO:0000256" key="5">
    <source>
        <dbReference type="ARBA" id="ARBA00022989"/>
    </source>
</evidence>
<dbReference type="Proteomes" id="UP000031575">
    <property type="component" value="Unassembled WGS sequence"/>
</dbReference>
<evidence type="ECO:0000256" key="7">
    <source>
        <dbReference type="PIRSR" id="PIRSR608901-1"/>
    </source>
</evidence>
<feature type="binding site" evidence="7">
    <location>
        <position position="41"/>
    </location>
    <ligand>
        <name>Ca(2+)</name>
        <dbReference type="ChEBI" id="CHEBI:29108"/>
    </ligand>
</feature>
<dbReference type="GO" id="GO:0046872">
    <property type="term" value="F:metal ion binding"/>
    <property type="evidence" value="ECO:0007669"/>
    <property type="project" value="UniProtKB-KW"/>
</dbReference>
<feature type="transmembrane region" description="Helical" evidence="9">
    <location>
        <begin position="127"/>
        <end position="146"/>
    </location>
</feature>
<dbReference type="EMBL" id="AWTV01000006">
    <property type="protein sequence ID" value="KIH92444.1"/>
    <property type="molecule type" value="Genomic_DNA"/>
</dbReference>
<organism evidence="10 11">
    <name type="scientific">Sporothrix brasiliensis 5110</name>
    <dbReference type="NCBI Taxonomy" id="1398154"/>
    <lineage>
        <taxon>Eukaryota</taxon>
        <taxon>Fungi</taxon>
        <taxon>Dikarya</taxon>
        <taxon>Ascomycota</taxon>
        <taxon>Pezizomycotina</taxon>
        <taxon>Sordariomycetes</taxon>
        <taxon>Sordariomycetidae</taxon>
        <taxon>Ophiostomatales</taxon>
        <taxon>Ophiostomataceae</taxon>
        <taxon>Sporothrix</taxon>
    </lineage>
</organism>
<name>A0A0C2F0T0_9PEZI</name>
<dbReference type="GO" id="GO:0046514">
    <property type="term" value="P:ceramide catabolic process"/>
    <property type="evidence" value="ECO:0007669"/>
    <property type="project" value="TreeGrafter"/>
</dbReference>
<evidence type="ECO:0000256" key="9">
    <source>
        <dbReference type="SAM" id="Phobius"/>
    </source>
</evidence>
<feature type="binding site" evidence="8">
    <location>
        <position position="90"/>
    </location>
    <ligand>
        <name>Zn(2+)</name>
        <dbReference type="ChEBI" id="CHEBI:29105"/>
        <note>catalytic</note>
    </ligand>
</feature>
<dbReference type="GO" id="GO:0005789">
    <property type="term" value="C:endoplasmic reticulum membrane"/>
    <property type="evidence" value="ECO:0007669"/>
    <property type="project" value="TreeGrafter"/>
</dbReference>
<comment type="cofactor">
    <cofactor evidence="8">
        <name>Zn(2+)</name>
        <dbReference type="ChEBI" id="CHEBI:29105"/>
    </cofactor>
</comment>
<feature type="transmembrane region" description="Helical" evidence="9">
    <location>
        <begin position="72"/>
        <end position="91"/>
    </location>
</feature>
<dbReference type="Pfam" id="PF05875">
    <property type="entry name" value="Ceramidase"/>
    <property type="match status" value="1"/>
</dbReference>
<dbReference type="RefSeq" id="XP_040620454.1">
    <property type="nucleotide sequence ID" value="XM_040761348.1"/>
</dbReference>
<sequence length="273" mass="30954">MGHHNIHYYGDPKALDGMWSPPTSKANFCEEDYAVSVYLSEFINSLTNLAYVYYALRYMYGPGSRGLFAPNIDFMAVSLFLLGVGSFLFHASLRQTMQFADELAMLGLTWSLLLGALNLQRTSAHYTLVRVSLAVVFPLFAVFYVWTANILYHTIAFGTVLALIVLRGHYLFHWRVGAFPPHKLAGWRVRGRKALILLLVGYGLWNIDLEFCAQLRSVRAKMGLPWAWLLELHGWWHVLTAISADMAMSLVRDVRSELSNGENDRGINEDKSQ</sequence>
<evidence type="ECO:0000256" key="1">
    <source>
        <dbReference type="ARBA" id="ARBA00004141"/>
    </source>
</evidence>
<dbReference type="GeneID" id="63676269"/>
<evidence type="ECO:0000256" key="6">
    <source>
        <dbReference type="ARBA" id="ARBA00023136"/>
    </source>
</evidence>
<comment type="caution">
    <text evidence="10">The sequence shown here is derived from an EMBL/GenBank/DDBJ whole genome shotgun (WGS) entry which is preliminary data.</text>
</comment>
<keyword evidence="6 9" id="KW-0472">Membrane</keyword>
<evidence type="ECO:0000256" key="2">
    <source>
        <dbReference type="ARBA" id="ARBA00009780"/>
    </source>
</evidence>
<keyword evidence="11" id="KW-1185">Reference proteome</keyword>
<dbReference type="AlphaFoldDB" id="A0A0C2F0T0"/>
<gene>
    <name evidence="10" type="ORF">SPBR_03045</name>
</gene>
<dbReference type="HOGENOM" id="CLU_063293_1_1_1"/>
<keyword evidence="8" id="KW-0862">Zinc</keyword>
<feature type="transmembrane region" description="Helical" evidence="9">
    <location>
        <begin position="152"/>
        <end position="173"/>
    </location>
</feature>
<evidence type="ECO:0000256" key="4">
    <source>
        <dbReference type="ARBA" id="ARBA00022801"/>
    </source>
</evidence>
<dbReference type="PANTHER" id="PTHR46187:SF1">
    <property type="entry name" value="ALKALINE PHYTOCERAMIDASE"/>
    <property type="match status" value="1"/>
</dbReference>
<proteinExistence type="inferred from homology"/>
<evidence type="ECO:0000256" key="3">
    <source>
        <dbReference type="ARBA" id="ARBA00022692"/>
    </source>
</evidence>